<feature type="domain" description="N-acetyltransferase" evidence="1">
    <location>
        <begin position="9"/>
        <end position="165"/>
    </location>
</feature>
<gene>
    <name evidence="2" type="ORF">TSA1_36070</name>
</gene>
<dbReference type="InterPro" id="IPR016181">
    <property type="entry name" value="Acyl_CoA_acyltransferase"/>
</dbReference>
<proteinExistence type="predicted"/>
<dbReference type="SUPFAM" id="SSF55729">
    <property type="entry name" value="Acyl-CoA N-acyltransferases (Nat)"/>
    <property type="match status" value="1"/>
</dbReference>
<keyword evidence="3" id="KW-1185">Reference proteome</keyword>
<dbReference type="EMBL" id="LFJC01000003">
    <property type="protein sequence ID" value="PIT05553.1"/>
    <property type="molecule type" value="Genomic_DNA"/>
</dbReference>
<dbReference type="Gene3D" id="3.40.630.30">
    <property type="match status" value="1"/>
</dbReference>
<dbReference type="PANTHER" id="PTHR43792">
    <property type="entry name" value="GNAT FAMILY, PUTATIVE (AFU_ORTHOLOGUE AFUA_3G00765)-RELATED-RELATED"/>
    <property type="match status" value="1"/>
</dbReference>
<dbReference type="AlphaFoldDB" id="A0A2M6ULR3"/>
<organism evidence="2 3">
    <name type="scientific">Bradyrhizobium nitroreducens</name>
    <dbReference type="NCBI Taxonomy" id="709803"/>
    <lineage>
        <taxon>Bacteria</taxon>
        <taxon>Pseudomonadati</taxon>
        <taxon>Pseudomonadota</taxon>
        <taxon>Alphaproteobacteria</taxon>
        <taxon>Hyphomicrobiales</taxon>
        <taxon>Nitrobacteraceae</taxon>
        <taxon>Bradyrhizobium</taxon>
    </lineage>
</organism>
<dbReference type="GO" id="GO:0016747">
    <property type="term" value="F:acyltransferase activity, transferring groups other than amino-acyl groups"/>
    <property type="evidence" value="ECO:0007669"/>
    <property type="project" value="InterPro"/>
</dbReference>
<dbReference type="Proteomes" id="UP000228930">
    <property type="component" value="Unassembled WGS sequence"/>
</dbReference>
<dbReference type="PANTHER" id="PTHR43792:SF1">
    <property type="entry name" value="N-ACETYLTRANSFERASE DOMAIN-CONTAINING PROTEIN"/>
    <property type="match status" value="1"/>
</dbReference>
<dbReference type="RefSeq" id="WP_100180660.1">
    <property type="nucleotide sequence ID" value="NZ_LFJC01000003.1"/>
</dbReference>
<dbReference type="PROSITE" id="PS51186">
    <property type="entry name" value="GNAT"/>
    <property type="match status" value="1"/>
</dbReference>
<evidence type="ECO:0000313" key="2">
    <source>
        <dbReference type="EMBL" id="PIT05553.1"/>
    </source>
</evidence>
<protein>
    <submittedName>
        <fullName evidence="2">Acetyltransferase</fullName>
    </submittedName>
</protein>
<reference evidence="2 3" key="1">
    <citation type="submission" date="2015-06" db="EMBL/GenBank/DDBJ databases">
        <title>Comparative genome analysis of nirS-carrying Bradyrhizobium sp. strains.</title>
        <authorList>
            <person name="Ishii S."/>
            <person name="Jang J."/>
            <person name="Nishizawa T."/>
            <person name="Senoo K."/>
        </authorList>
    </citation>
    <scope>NUCLEOTIDE SEQUENCE [LARGE SCALE GENOMIC DNA]</scope>
    <source>
        <strain evidence="2 3">TSA1</strain>
    </source>
</reference>
<accession>A0A2M6ULR3</accession>
<evidence type="ECO:0000259" key="1">
    <source>
        <dbReference type="PROSITE" id="PS51186"/>
    </source>
</evidence>
<keyword evidence="2" id="KW-0808">Transferase</keyword>
<evidence type="ECO:0000313" key="3">
    <source>
        <dbReference type="Proteomes" id="UP000228930"/>
    </source>
</evidence>
<sequence>MDHFVTDRLTAERLNESHLADLVALHQDPEVSRYLGGVRSAETTKAYLDVNMAHWDRHGFGLWTLRTREGAFAGRAGIRHILVDDVDEIEIFYAFKREFWGRGFASETATALTKIGLSRLMLPSLIGLVYVENGASRRVLEKLNYLLEKSTKRNGIDGVMYRIRQ</sequence>
<dbReference type="InterPro" id="IPR051531">
    <property type="entry name" value="N-acetyltransferase"/>
</dbReference>
<comment type="caution">
    <text evidence="2">The sequence shown here is derived from an EMBL/GenBank/DDBJ whole genome shotgun (WGS) entry which is preliminary data.</text>
</comment>
<dbReference type="Pfam" id="PF13302">
    <property type="entry name" value="Acetyltransf_3"/>
    <property type="match status" value="1"/>
</dbReference>
<name>A0A2M6ULR3_9BRAD</name>
<dbReference type="InterPro" id="IPR000182">
    <property type="entry name" value="GNAT_dom"/>
</dbReference>